<gene>
    <name evidence="2" type="ORF">GCM10009682_55090</name>
</gene>
<keyword evidence="3" id="KW-1185">Reference proteome</keyword>
<dbReference type="Pfam" id="PF13302">
    <property type="entry name" value="Acetyltransf_3"/>
    <property type="match status" value="1"/>
</dbReference>
<dbReference type="Gene3D" id="3.40.630.30">
    <property type="match status" value="1"/>
</dbReference>
<dbReference type="InterPro" id="IPR051531">
    <property type="entry name" value="N-acetyltransferase"/>
</dbReference>
<evidence type="ECO:0000313" key="2">
    <source>
        <dbReference type="EMBL" id="GAA1829189.1"/>
    </source>
</evidence>
<dbReference type="PANTHER" id="PTHR43792">
    <property type="entry name" value="GNAT FAMILY, PUTATIVE (AFU_ORTHOLOGUE AFUA_3G00765)-RELATED-RELATED"/>
    <property type="match status" value="1"/>
</dbReference>
<accession>A0ABP4YS45</accession>
<evidence type="ECO:0000313" key="3">
    <source>
        <dbReference type="Proteomes" id="UP001500218"/>
    </source>
</evidence>
<comment type="caution">
    <text evidence="2">The sequence shown here is derived from an EMBL/GenBank/DDBJ whole genome shotgun (WGS) entry which is preliminary data.</text>
</comment>
<dbReference type="Proteomes" id="UP001500218">
    <property type="component" value="Unassembled WGS sequence"/>
</dbReference>
<dbReference type="InterPro" id="IPR000182">
    <property type="entry name" value="GNAT_dom"/>
</dbReference>
<sequence length="171" mass="19001">MIVFRTERLDMRRWGHADHARLFDTYSRWDVAGWLGATPRALASIDEAAGVVDRWAARADGIYGVWAVVVRETGVIAGTVLLVPLPDNPEEIEVGWHFHPDSWGNGYATEAARGAILRGFLAGLPHIYAVVRPDNTRSLAVCHRLGMTPLGRTNRWYGVDLEAFRLDAPTP</sequence>
<dbReference type="InterPro" id="IPR016181">
    <property type="entry name" value="Acyl_CoA_acyltransferase"/>
</dbReference>
<dbReference type="PANTHER" id="PTHR43792:SF1">
    <property type="entry name" value="N-ACETYLTRANSFERASE DOMAIN-CONTAINING PROTEIN"/>
    <property type="match status" value="1"/>
</dbReference>
<name>A0ABP4YS45_9ACTN</name>
<dbReference type="PROSITE" id="PS51186">
    <property type="entry name" value="GNAT"/>
    <property type="match status" value="1"/>
</dbReference>
<organism evidence="2 3">
    <name type="scientific">Luedemannella flava</name>
    <dbReference type="NCBI Taxonomy" id="349316"/>
    <lineage>
        <taxon>Bacteria</taxon>
        <taxon>Bacillati</taxon>
        <taxon>Actinomycetota</taxon>
        <taxon>Actinomycetes</taxon>
        <taxon>Micromonosporales</taxon>
        <taxon>Micromonosporaceae</taxon>
        <taxon>Luedemannella</taxon>
    </lineage>
</organism>
<protein>
    <submittedName>
        <fullName evidence="2">GNAT family N-acetyltransferase</fullName>
    </submittedName>
</protein>
<evidence type="ECO:0000259" key="1">
    <source>
        <dbReference type="PROSITE" id="PS51186"/>
    </source>
</evidence>
<dbReference type="EMBL" id="BAAALT010000253">
    <property type="protein sequence ID" value="GAA1829189.1"/>
    <property type="molecule type" value="Genomic_DNA"/>
</dbReference>
<dbReference type="RefSeq" id="WP_344138592.1">
    <property type="nucleotide sequence ID" value="NZ_BAAALT010000253.1"/>
</dbReference>
<feature type="domain" description="N-acetyltransferase" evidence="1">
    <location>
        <begin position="9"/>
        <end position="171"/>
    </location>
</feature>
<proteinExistence type="predicted"/>
<dbReference type="SUPFAM" id="SSF55729">
    <property type="entry name" value="Acyl-CoA N-acyltransferases (Nat)"/>
    <property type="match status" value="1"/>
</dbReference>
<reference evidence="3" key="1">
    <citation type="journal article" date="2019" name="Int. J. Syst. Evol. Microbiol.">
        <title>The Global Catalogue of Microorganisms (GCM) 10K type strain sequencing project: providing services to taxonomists for standard genome sequencing and annotation.</title>
        <authorList>
            <consortium name="The Broad Institute Genomics Platform"/>
            <consortium name="The Broad Institute Genome Sequencing Center for Infectious Disease"/>
            <person name="Wu L."/>
            <person name="Ma J."/>
        </authorList>
    </citation>
    <scope>NUCLEOTIDE SEQUENCE [LARGE SCALE GENOMIC DNA]</scope>
    <source>
        <strain evidence="3">JCM 13250</strain>
    </source>
</reference>